<dbReference type="RefSeq" id="WP_241793747.1">
    <property type="nucleotide sequence ID" value="NZ_JALBUU010000080.1"/>
</dbReference>
<dbReference type="EMBL" id="JALBUU010000080">
    <property type="protein sequence ID" value="MCI0756086.1"/>
    <property type="molecule type" value="Genomic_DNA"/>
</dbReference>
<dbReference type="GO" id="GO:0005524">
    <property type="term" value="F:ATP binding"/>
    <property type="evidence" value="ECO:0007669"/>
    <property type="project" value="UniProtKB-KW"/>
</dbReference>
<gene>
    <name evidence="1" type="ORF">MON41_20680</name>
</gene>
<organism evidence="1 2">
    <name type="scientific">Teichococcus vastitatis</name>
    <dbReference type="NCBI Taxonomy" id="2307076"/>
    <lineage>
        <taxon>Bacteria</taxon>
        <taxon>Pseudomonadati</taxon>
        <taxon>Pseudomonadota</taxon>
        <taxon>Alphaproteobacteria</taxon>
        <taxon>Acetobacterales</taxon>
        <taxon>Roseomonadaceae</taxon>
        <taxon>Roseomonas</taxon>
    </lineage>
</organism>
<dbReference type="SUPFAM" id="SSF52540">
    <property type="entry name" value="P-loop containing nucleoside triphosphate hydrolases"/>
    <property type="match status" value="1"/>
</dbReference>
<sequence length="166" mass="18337">MSHLFHLVCGSTGAGKTTYAMALADKLGGIRFSIDEWMMTLFGEDVPKPIEFAWMMERVGRCEAQIGSMALQVAARGLPVILDLGFTQAEHRARLASLARSAGFSVQLHVLESAAETRWARVQVRNHDRGSTFAMPVSRAMFDFVEGLWESPPPTEMIDMHGIRVG</sequence>
<comment type="caution">
    <text evidence="1">The sequence shown here is derived from an EMBL/GenBank/DDBJ whole genome shotgun (WGS) entry which is preliminary data.</text>
</comment>
<dbReference type="Proteomes" id="UP001201985">
    <property type="component" value="Unassembled WGS sequence"/>
</dbReference>
<evidence type="ECO:0000313" key="1">
    <source>
        <dbReference type="EMBL" id="MCI0756086.1"/>
    </source>
</evidence>
<keyword evidence="2" id="KW-1185">Reference proteome</keyword>
<protein>
    <submittedName>
        <fullName evidence="1">ATP-binding protein</fullName>
    </submittedName>
</protein>
<accession>A0ABS9WA19</accession>
<reference evidence="1 2" key="1">
    <citation type="submission" date="2022-03" db="EMBL/GenBank/DDBJ databases">
        <title>Complete genome analysis of Roseomonas KG 17.1 : a prolific producer of plant growth promoters.</title>
        <authorList>
            <person name="Saadouli I."/>
            <person name="Najjari A."/>
            <person name="Mosbah A."/>
            <person name="Ouzari H.I."/>
        </authorList>
    </citation>
    <scope>NUCLEOTIDE SEQUENCE [LARGE SCALE GENOMIC DNA]</scope>
    <source>
        <strain evidence="1 2">KG17-1</strain>
    </source>
</reference>
<keyword evidence="1" id="KW-0547">Nucleotide-binding</keyword>
<dbReference type="InterPro" id="IPR027417">
    <property type="entry name" value="P-loop_NTPase"/>
</dbReference>
<name>A0ABS9WA19_9PROT</name>
<dbReference type="Pfam" id="PF13671">
    <property type="entry name" value="AAA_33"/>
    <property type="match status" value="1"/>
</dbReference>
<evidence type="ECO:0000313" key="2">
    <source>
        <dbReference type="Proteomes" id="UP001201985"/>
    </source>
</evidence>
<keyword evidence="1" id="KW-0067">ATP-binding</keyword>
<proteinExistence type="predicted"/>
<dbReference type="Gene3D" id="3.40.50.300">
    <property type="entry name" value="P-loop containing nucleotide triphosphate hydrolases"/>
    <property type="match status" value="1"/>
</dbReference>